<proteinExistence type="predicted"/>
<dbReference type="HOGENOM" id="CLU_048725_1_0_5"/>
<dbReference type="GO" id="GO:0000271">
    <property type="term" value="P:polysaccharide biosynthetic process"/>
    <property type="evidence" value="ECO:0007669"/>
    <property type="project" value="InterPro"/>
</dbReference>
<dbReference type="Proteomes" id="UP000006180">
    <property type="component" value="Chromosome"/>
</dbReference>
<dbReference type="CDD" id="cd16439">
    <property type="entry name" value="beta_Kdo_transferase_KpsC_2"/>
    <property type="match status" value="1"/>
</dbReference>
<organism evidence="1 2">
    <name type="scientific">Sinorhizobium fredii (strain USDA 257)</name>
    <dbReference type="NCBI Taxonomy" id="1185652"/>
    <lineage>
        <taxon>Bacteria</taxon>
        <taxon>Pseudomonadati</taxon>
        <taxon>Pseudomonadota</taxon>
        <taxon>Alphaproteobacteria</taxon>
        <taxon>Hyphomicrobiales</taxon>
        <taxon>Rhizobiaceae</taxon>
        <taxon>Sinorhizobium/Ensifer group</taxon>
        <taxon>Sinorhizobium</taxon>
    </lineage>
</organism>
<protein>
    <submittedName>
        <fullName evidence="1">Lipopolysaccharide-processing protein LpsZ</fullName>
    </submittedName>
</protein>
<dbReference type="STRING" id="1185652.USDA257_c28810"/>
<dbReference type="EMBL" id="CP003563">
    <property type="protein sequence ID" value="AFL51452.1"/>
    <property type="molecule type" value="Genomic_DNA"/>
</dbReference>
<dbReference type="eggNOG" id="COG3563">
    <property type="taxonomic scope" value="Bacteria"/>
</dbReference>
<evidence type="ECO:0000313" key="2">
    <source>
        <dbReference type="Proteomes" id="UP000006180"/>
    </source>
</evidence>
<dbReference type="InterPro" id="IPR007833">
    <property type="entry name" value="Capsule_polysaccharide_synth"/>
</dbReference>
<reference evidence="1 2" key="1">
    <citation type="journal article" date="2012" name="J. Bacteriol.">
        <title>Complete genome sequence of the broad-host-range strain Sinorhizobium fredii USDA257.</title>
        <authorList>
            <person name="Schuldes J."/>
            <person name="Rodriguez Orbegoso M."/>
            <person name="Schmeisser C."/>
            <person name="Krishnan H.B."/>
            <person name="Daniel R."/>
            <person name="Streit W.R."/>
        </authorList>
    </citation>
    <scope>NUCLEOTIDE SEQUENCE [LARGE SCALE GENOMIC DNA]</scope>
    <source>
        <strain evidence="1 2">USDA 257</strain>
    </source>
</reference>
<dbReference type="AlphaFoldDB" id="I3X6E6"/>
<evidence type="ECO:0000313" key="1">
    <source>
        <dbReference type="EMBL" id="AFL51452.1"/>
    </source>
</evidence>
<sequence>MDVTRDWRISGETRTSSVIVILTQLVHEMNTNTVEAKSESHNTVRVGTAGQISTFAVHVTEWKRVFLKRSFPDRRFHFLPKNLSTKDLERTWKPRILAAGPCEFFVWGAAWSPALAAIATKQDIPVWFVEDGFLRSARPSASRTSPLSLALDSRTPYFDCRQPSDLEVLFSTNDFKADAALMERARAGIALLLDSGISKYNGGPQRTAEEMYGAKTRKRILVVGQVEDDASIQYGCPSPMTNNDLVRLAAAEQPEAQILYKPHPDVLSRVRPARSDPAKVAHLCEVITESLPLAEALRTVDHVYTITSLAGIEALLRGIRVTTAGSPFYSGWGLTDDRQPHPRRGRRLSLEALFAGAYLLYPRYFDPVTGEQTSFEATVAAIKRQLEEPDVRRLSRPTWRPWGPYGVLGWRHLLTAIVAPAIRRAGNDRDVEDFRADPIGFFRGLSDRRLRLVGRILYPFG</sequence>
<accession>I3X6E6</accession>
<name>I3X6E6_SINF2</name>
<dbReference type="KEGG" id="sfd:USDA257_c28810"/>
<dbReference type="PATRIC" id="fig|1185652.3.peg.2991"/>
<dbReference type="GO" id="GO:0015774">
    <property type="term" value="P:polysaccharide transport"/>
    <property type="evidence" value="ECO:0007669"/>
    <property type="project" value="InterPro"/>
</dbReference>
<gene>
    <name evidence="1" type="primary">lpsZ2</name>
    <name evidence="1" type="ORF">USDA257_c28810</name>
</gene>
<dbReference type="Pfam" id="PF05159">
    <property type="entry name" value="Capsule_synth"/>
    <property type="match status" value="1"/>
</dbReference>